<comment type="similarity">
    <text evidence="2">Belongs to the ASF1 family.</text>
</comment>
<evidence type="ECO:0000256" key="6">
    <source>
        <dbReference type="ARBA" id="ARBA00023242"/>
    </source>
</evidence>
<proteinExistence type="inferred from homology"/>
<dbReference type="Proteomes" id="UP000593567">
    <property type="component" value="Unassembled WGS sequence"/>
</dbReference>
<evidence type="ECO:0000256" key="5">
    <source>
        <dbReference type="ARBA" id="ARBA00023186"/>
    </source>
</evidence>
<dbReference type="Pfam" id="PF04729">
    <property type="entry name" value="ASF1_hist_chap"/>
    <property type="match status" value="1"/>
</dbReference>
<dbReference type="InterPro" id="IPR036747">
    <property type="entry name" value="ASF1-like_sf"/>
</dbReference>
<dbReference type="Gene3D" id="2.60.40.1490">
    <property type="entry name" value="Histone chaperone ASF1-like"/>
    <property type="match status" value="1"/>
</dbReference>
<evidence type="ECO:0000313" key="8">
    <source>
        <dbReference type="EMBL" id="KAF6025573.1"/>
    </source>
</evidence>
<dbReference type="GO" id="GO:0005634">
    <property type="term" value="C:nucleus"/>
    <property type="evidence" value="ECO:0007669"/>
    <property type="project" value="UniProtKB-SubCell"/>
</dbReference>
<organism evidence="8 9">
    <name type="scientific">Bugula neritina</name>
    <name type="common">Brown bryozoan</name>
    <name type="synonym">Sertularia neritina</name>
    <dbReference type="NCBI Taxonomy" id="10212"/>
    <lineage>
        <taxon>Eukaryota</taxon>
        <taxon>Metazoa</taxon>
        <taxon>Spiralia</taxon>
        <taxon>Lophotrochozoa</taxon>
        <taxon>Bryozoa</taxon>
        <taxon>Gymnolaemata</taxon>
        <taxon>Cheilostomatida</taxon>
        <taxon>Flustrina</taxon>
        <taxon>Buguloidea</taxon>
        <taxon>Bugulidae</taxon>
        <taxon>Bugula</taxon>
    </lineage>
</organism>
<sequence>MSQVNISNVVVLDNPSPFNNPFQFEITFECLEHLNDDLEWKIIYVSSAESEDHDQVLDSVLVGPVPPGKHMFVFQAPSPDIEKIPVADAVGVTVVLLTCSYKSREFIRVGYYVNNDYTDPEMKENPPATPDFSRLQRNVLATAPRVTKFPIDWGDRNNSESENNIDHNDKMEVEDAESNQIQAPPPQQSVPPTLGIGHDSNSLNLSEPIAS</sequence>
<dbReference type="OrthoDB" id="29755at2759"/>
<dbReference type="AlphaFoldDB" id="A0A7J7JIC0"/>
<name>A0A7J7JIC0_BUGNE</name>
<dbReference type="GO" id="GO:0000785">
    <property type="term" value="C:chromatin"/>
    <property type="evidence" value="ECO:0007669"/>
    <property type="project" value="TreeGrafter"/>
</dbReference>
<gene>
    <name evidence="8" type="ORF">EB796_016115</name>
</gene>
<dbReference type="PANTHER" id="PTHR12040:SF0">
    <property type="entry name" value="HISTONE CHAPERONE ASF1"/>
    <property type="match status" value="1"/>
</dbReference>
<feature type="compositionally biased region" description="Basic and acidic residues" evidence="7">
    <location>
        <begin position="153"/>
        <end position="173"/>
    </location>
</feature>
<dbReference type="GO" id="GO:0042393">
    <property type="term" value="F:histone binding"/>
    <property type="evidence" value="ECO:0007669"/>
    <property type="project" value="TreeGrafter"/>
</dbReference>
<evidence type="ECO:0000256" key="2">
    <source>
        <dbReference type="ARBA" id="ARBA00006051"/>
    </source>
</evidence>
<protein>
    <recommendedName>
        <fullName evidence="10">ASF1B</fullName>
    </recommendedName>
</protein>
<evidence type="ECO:0000256" key="4">
    <source>
        <dbReference type="ARBA" id="ARBA00023163"/>
    </source>
</evidence>
<keyword evidence="6" id="KW-0539">Nucleus</keyword>
<dbReference type="FunFam" id="2.60.40.1490:FF:000001">
    <property type="entry name" value="Histone chaperone ASF1"/>
    <property type="match status" value="1"/>
</dbReference>
<dbReference type="InterPro" id="IPR006818">
    <property type="entry name" value="ASF1-like"/>
</dbReference>
<evidence type="ECO:0000256" key="7">
    <source>
        <dbReference type="SAM" id="MobiDB-lite"/>
    </source>
</evidence>
<feature type="region of interest" description="Disordered" evidence="7">
    <location>
        <begin position="150"/>
        <end position="211"/>
    </location>
</feature>
<keyword evidence="4" id="KW-0804">Transcription</keyword>
<dbReference type="GO" id="GO:0006335">
    <property type="term" value="P:DNA replication-dependent chromatin assembly"/>
    <property type="evidence" value="ECO:0007669"/>
    <property type="project" value="TreeGrafter"/>
</dbReference>
<comment type="caution">
    <text evidence="8">The sequence shown here is derived from an EMBL/GenBank/DDBJ whole genome shotgun (WGS) entry which is preliminary data.</text>
</comment>
<keyword evidence="5" id="KW-0143">Chaperone</keyword>
<comment type="subcellular location">
    <subcellularLocation>
        <location evidence="1">Nucleus</location>
    </subcellularLocation>
</comment>
<dbReference type="PANTHER" id="PTHR12040">
    <property type="entry name" value="ANTI-SILENCING PROTEIN 1"/>
    <property type="match status" value="1"/>
</dbReference>
<evidence type="ECO:0000256" key="1">
    <source>
        <dbReference type="ARBA" id="ARBA00004123"/>
    </source>
</evidence>
<dbReference type="SUPFAM" id="SSF101546">
    <property type="entry name" value="ASF1-like"/>
    <property type="match status" value="1"/>
</dbReference>
<accession>A0A7J7JIC0</accession>
<dbReference type="EMBL" id="VXIV02002442">
    <property type="protein sequence ID" value="KAF6025573.1"/>
    <property type="molecule type" value="Genomic_DNA"/>
</dbReference>
<evidence type="ECO:0008006" key="10">
    <source>
        <dbReference type="Google" id="ProtNLM"/>
    </source>
</evidence>
<keyword evidence="3" id="KW-0805">Transcription regulation</keyword>
<keyword evidence="9" id="KW-1185">Reference proteome</keyword>
<evidence type="ECO:0000256" key="3">
    <source>
        <dbReference type="ARBA" id="ARBA00023015"/>
    </source>
</evidence>
<evidence type="ECO:0000313" key="9">
    <source>
        <dbReference type="Proteomes" id="UP000593567"/>
    </source>
</evidence>
<reference evidence="8" key="1">
    <citation type="submission" date="2020-06" db="EMBL/GenBank/DDBJ databases">
        <title>Draft genome of Bugula neritina, a colonial animal packing powerful symbionts and potential medicines.</title>
        <authorList>
            <person name="Rayko M."/>
        </authorList>
    </citation>
    <scope>NUCLEOTIDE SEQUENCE [LARGE SCALE GENOMIC DNA]</scope>
    <source>
        <strain evidence="8">Kwan_BN1</strain>
    </source>
</reference>